<dbReference type="AlphaFoldDB" id="A0A1I8AYU5"/>
<accession>A0A1I8AYU5</accession>
<sequence>MLLIRRYFSSKYFATPLVRFIEDLHKRNLVVHTHPMFPFQEQDIYSYASSLPNVLYAGFDATANSLHVGNLLILTSMIRSSMLGCTSLLLIGEGTAAVGDPSGQTGASHLQTSMLDFLTSNRRYRVGDMLRIGPVKNRMDNEQTLSFTEFSYQILQANDWLILSQKHDCLFQLGGSDQLGNFKTGFENIRAETGKQSLGICVPLLTDGNGNKLGKSAQGIAGSGFWLSAEKSSPFAFYQYFRQLHDDISAKLFLQFSLKEIEEILEIIKEHNNKLGKWIAQTHLADEMTTLVHGQEGLQLARRCSQLLFNGSFDDLEKLEPETVKDLFGQASTFTIPKNSVKTLGELAEITRPGGAHLMTKGALKINGERISDPDQKLDVEQFLLKNQFSLICWGKRKFSLVQWL</sequence>
<dbReference type="Gene3D" id="1.10.240.10">
    <property type="entry name" value="Tyrosyl-Transfer RNA Synthetase"/>
    <property type="match status" value="1"/>
</dbReference>
<dbReference type="NCBIfam" id="TIGR00234">
    <property type="entry name" value="tyrS"/>
    <property type="match status" value="1"/>
</dbReference>
<dbReference type="GO" id="GO:0005739">
    <property type="term" value="C:mitochondrion"/>
    <property type="evidence" value="ECO:0007669"/>
    <property type="project" value="TreeGrafter"/>
</dbReference>
<keyword evidence="6 9" id="KW-0030">Aminoacyl-tRNA synthetase</keyword>
<evidence type="ECO:0000256" key="4">
    <source>
        <dbReference type="ARBA" id="ARBA00022840"/>
    </source>
</evidence>
<dbReference type="SUPFAM" id="SSF55174">
    <property type="entry name" value="Alpha-L RNA-binding motif"/>
    <property type="match status" value="1"/>
</dbReference>
<dbReference type="InterPro" id="IPR024088">
    <property type="entry name" value="Tyr-tRNA-ligase_bac-type"/>
</dbReference>
<evidence type="ECO:0000256" key="6">
    <source>
        <dbReference type="ARBA" id="ARBA00023146"/>
    </source>
</evidence>
<keyword evidence="10" id="KW-1185">Reference proteome</keyword>
<dbReference type="PANTHER" id="PTHR11766">
    <property type="entry name" value="TYROSYL-TRNA SYNTHETASE"/>
    <property type="match status" value="1"/>
</dbReference>
<evidence type="ECO:0000256" key="7">
    <source>
        <dbReference type="ARBA" id="ARBA00033323"/>
    </source>
</evidence>
<dbReference type="InterPro" id="IPR002305">
    <property type="entry name" value="aa-tRNA-synth_Ic"/>
</dbReference>
<dbReference type="GO" id="GO:0005829">
    <property type="term" value="C:cytosol"/>
    <property type="evidence" value="ECO:0007669"/>
    <property type="project" value="TreeGrafter"/>
</dbReference>
<dbReference type="SUPFAM" id="SSF52374">
    <property type="entry name" value="Nucleotidylyl transferase"/>
    <property type="match status" value="1"/>
</dbReference>
<evidence type="ECO:0000256" key="2">
    <source>
        <dbReference type="ARBA" id="ARBA00022598"/>
    </source>
</evidence>
<keyword evidence="4 9" id="KW-0067">ATP-binding</keyword>
<dbReference type="OMA" id="YGHMYRM"/>
<reference evidence="11" key="1">
    <citation type="submission" date="2016-11" db="UniProtKB">
        <authorList>
            <consortium name="WormBaseParasite"/>
        </authorList>
    </citation>
    <scope>IDENTIFICATION</scope>
</reference>
<dbReference type="PANTHER" id="PTHR11766:SF0">
    <property type="entry name" value="TYROSINE--TRNA LIGASE, MITOCHONDRIAL"/>
    <property type="match status" value="1"/>
</dbReference>
<evidence type="ECO:0000313" key="11">
    <source>
        <dbReference type="WBParaSite" id="MhA1_Contig109.frz3.gene10"/>
    </source>
</evidence>
<comment type="similarity">
    <text evidence="9">Belongs to the class-I aminoacyl-tRNA synthetase family.</text>
</comment>
<comment type="catalytic activity">
    <reaction evidence="8">
        <text>tRNA(Tyr) + L-tyrosine + ATP = L-tyrosyl-tRNA(Tyr) + AMP + diphosphate + H(+)</text>
        <dbReference type="Rhea" id="RHEA:10220"/>
        <dbReference type="Rhea" id="RHEA-COMP:9706"/>
        <dbReference type="Rhea" id="RHEA-COMP:9707"/>
        <dbReference type="ChEBI" id="CHEBI:15378"/>
        <dbReference type="ChEBI" id="CHEBI:30616"/>
        <dbReference type="ChEBI" id="CHEBI:33019"/>
        <dbReference type="ChEBI" id="CHEBI:58315"/>
        <dbReference type="ChEBI" id="CHEBI:78442"/>
        <dbReference type="ChEBI" id="CHEBI:78536"/>
        <dbReference type="ChEBI" id="CHEBI:456215"/>
        <dbReference type="EC" id="6.1.1.1"/>
    </reaction>
</comment>
<name>A0A1I8AYU5_MELHA</name>
<dbReference type="Pfam" id="PF00579">
    <property type="entry name" value="tRNA-synt_1b"/>
    <property type="match status" value="2"/>
</dbReference>
<dbReference type="GO" id="GO:0005524">
    <property type="term" value="F:ATP binding"/>
    <property type="evidence" value="ECO:0007669"/>
    <property type="project" value="UniProtKB-KW"/>
</dbReference>
<keyword evidence="5 9" id="KW-0648">Protein biosynthesis</keyword>
<dbReference type="Gene3D" id="3.10.290.10">
    <property type="entry name" value="RNA-binding S4 domain"/>
    <property type="match status" value="1"/>
</dbReference>
<keyword evidence="3 9" id="KW-0547">Nucleotide-binding</keyword>
<dbReference type="GO" id="GO:0003723">
    <property type="term" value="F:RNA binding"/>
    <property type="evidence" value="ECO:0007669"/>
    <property type="project" value="InterPro"/>
</dbReference>
<organism evidence="10 11">
    <name type="scientific">Meloidogyne hapla</name>
    <name type="common">Root-knot nematode worm</name>
    <dbReference type="NCBI Taxonomy" id="6305"/>
    <lineage>
        <taxon>Eukaryota</taxon>
        <taxon>Metazoa</taxon>
        <taxon>Ecdysozoa</taxon>
        <taxon>Nematoda</taxon>
        <taxon>Chromadorea</taxon>
        <taxon>Rhabditida</taxon>
        <taxon>Tylenchina</taxon>
        <taxon>Tylenchomorpha</taxon>
        <taxon>Tylenchoidea</taxon>
        <taxon>Meloidogynidae</taxon>
        <taxon>Meloidogyninae</taxon>
        <taxon>Meloidogyne</taxon>
    </lineage>
</organism>
<evidence type="ECO:0000313" key="10">
    <source>
        <dbReference type="Proteomes" id="UP000095281"/>
    </source>
</evidence>
<dbReference type="Gene3D" id="3.40.50.620">
    <property type="entry name" value="HUPs"/>
    <property type="match status" value="2"/>
</dbReference>
<dbReference type="InterPro" id="IPR014729">
    <property type="entry name" value="Rossmann-like_a/b/a_fold"/>
</dbReference>
<dbReference type="InterPro" id="IPR002307">
    <property type="entry name" value="Tyr-tRNA-ligase"/>
</dbReference>
<evidence type="ECO:0000256" key="3">
    <source>
        <dbReference type="ARBA" id="ARBA00022741"/>
    </source>
</evidence>
<dbReference type="WBParaSite" id="MhA1_Contig109.frz3.gene10">
    <property type="protein sequence ID" value="MhA1_Contig109.frz3.gene10"/>
    <property type="gene ID" value="MhA1_Contig109.frz3.gene10"/>
</dbReference>
<dbReference type="GO" id="GO:0006437">
    <property type="term" value="P:tyrosyl-tRNA aminoacylation"/>
    <property type="evidence" value="ECO:0007669"/>
    <property type="project" value="InterPro"/>
</dbReference>
<evidence type="ECO:0000256" key="8">
    <source>
        <dbReference type="ARBA" id="ARBA00048248"/>
    </source>
</evidence>
<evidence type="ECO:0000256" key="9">
    <source>
        <dbReference type="RuleBase" id="RU363036"/>
    </source>
</evidence>
<evidence type="ECO:0000256" key="1">
    <source>
        <dbReference type="ARBA" id="ARBA00013160"/>
    </source>
</evidence>
<dbReference type="Proteomes" id="UP000095281">
    <property type="component" value="Unplaced"/>
</dbReference>
<proteinExistence type="inferred from homology"/>
<dbReference type="GO" id="GO:0004831">
    <property type="term" value="F:tyrosine-tRNA ligase activity"/>
    <property type="evidence" value="ECO:0007669"/>
    <property type="project" value="UniProtKB-EC"/>
</dbReference>
<dbReference type="InterPro" id="IPR036986">
    <property type="entry name" value="S4_RNA-bd_sf"/>
</dbReference>
<evidence type="ECO:0000256" key="5">
    <source>
        <dbReference type="ARBA" id="ARBA00022917"/>
    </source>
</evidence>
<protein>
    <recommendedName>
        <fullName evidence="1">tyrosine--tRNA ligase</fullName>
        <ecNumber evidence="1">6.1.1.1</ecNumber>
    </recommendedName>
    <alternativeName>
        <fullName evidence="7">Tyrosyl-tRNA synthetase</fullName>
    </alternativeName>
</protein>
<keyword evidence="2 9" id="KW-0436">Ligase</keyword>
<dbReference type="EC" id="6.1.1.1" evidence="1"/>